<evidence type="ECO:0000256" key="6">
    <source>
        <dbReference type="SAM" id="SignalP"/>
    </source>
</evidence>
<keyword evidence="6" id="KW-0732">Signal</keyword>
<dbReference type="InterPro" id="IPR029759">
    <property type="entry name" value="GPX_AS"/>
</dbReference>
<dbReference type="PRINTS" id="PR01011">
    <property type="entry name" value="GLUTPROXDASE"/>
</dbReference>
<gene>
    <name evidence="8" type="primary">gpx1</name>
    <name evidence="8" type="ORF">V144x_32130</name>
</gene>
<dbReference type="Proteomes" id="UP000318704">
    <property type="component" value="Chromosome"/>
</dbReference>
<feature type="signal peptide" evidence="6">
    <location>
        <begin position="1"/>
        <end position="23"/>
    </location>
</feature>
<evidence type="ECO:0000256" key="4">
    <source>
        <dbReference type="PIRSR" id="PIRSR000303-1"/>
    </source>
</evidence>
<dbReference type="SUPFAM" id="SSF52833">
    <property type="entry name" value="Thioredoxin-like"/>
    <property type="match status" value="1"/>
</dbReference>
<dbReference type="GO" id="GO:0004601">
    <property type="term" value="F:peroxidase activity"/>
    <property type="evidence" value="ECO:0007669"/>
    <property type="project" value="UniProtKB-KW"/>
</dbReference>
<dbReference type="InterPro" id="IPR000889">
    <property type="entry name" value="Glutathione_peroxidase"/>
</dbReference>
<dbReference type="KEGG" id="gaw:V144x_32130"/>
<feature type="active site" evidence="4">
    <location>
        <position position="66"/>
    </location>
</feature>
<evidence type="ECO:0000256" key="2">
    <source>
        <dbReference type="ARBA" id="ARBA00022559"/>
    </source>
</evidence>
<reference evidence="8 9" key="1">
    <citation type="submission" date="2019-03" db="EMBL/GenBank/DDBJ databases">
        <title>Deep-cultivation of Planctomycetes and their phenomic and genomic characterization uncovers novel biology.</title>
        <authorList>
            <person name="Wiegand S."/>
            <person name="Jogler M."/>
            <person name="Boedeker C."/>
            <person name="Pinto D."/>
            <person name="Vollmers J."/>
            <person name="Rivas-Marin E."/>
            <person name="Kohn T."/>
            <person name="Peeters S.H."/>
            <person name="Heuer A."/>
            <person name="Rast P."/>
            <person name="Oberbeckmann S."/>
            <person name="Bunk B."/>
            <person name="Jeske O."/>
            <person name="Meyerdierks A."/>
            <person name="Storesund J.E."/>
            <person name="Kallscheuer N."/>
            <person name="Luecker S."/>
            <person name="Lage O.M."/>
            <person name="Pohl T."/>
            <person name="Merkel B.J."/>
            <person name="Hornburger P."/>
            <person name="Mueller R.-W."/>
            <person name="Bruemmer F."/>
            <person name="Labrenz M."/>
            <person name="Spormann A.M."/>
            <person name="Op den Camp H."/>
            <person name="Overmann J."/>
            <person name="Amann R."/>
            <person name="Jetten M.S.M."/>
            <person name="Mascher T."/>
            <person name="Medema M.H."/>
            <person name="Devos D.P."/>
            <person name="Kaster A.-K."/>
            <person name="Ovreas L."/>
            <person name="Rohde M."/>
            <person name="Galperin M.Y."/>
            <person name="Jogler C."/>
        </authorList>
    </citation>
    <scope>NUCLEOTIDE SEQUENCE [LARGE SCALE GENOMIC DNA]</scope>
    <source>
        <strain evidence="8 9">V144</strain>
    </source>
</reference>
<dbReference type="PROSITE" id="PS51355">
    <property type="entry name" value="GLUTATHIONE_PEROXID_3"/>
    <property type="match status" value="1"/>
</dbReference>
<dbReference type="PROSITE" id="PS00460">
    <property type="entry name" value="GLUTATHIONE_PEROXID_1"/>
    <property type="match status" value="1"/>
</dbReference>
<evidence type="ECO:0000256" key="3">
    <source>
        <dbReference type="ARBA" id="ARBA00023002"/>
    </source>
</evidence>
<dbReference type="InterPro" id="IPR013766">
    <property type="entry name" value="Thioredoxin_domain"/>
</dbReference>
<dbReference type="InterPro" id="IPR029760">
    <property type="entry name" value="GPX_CS"/>
</dbReference>
<accession>A0A517VXK3</accession>
<feature type="chain" id="PRO_5021758951" description="Glutathione peroxidase" evidence="6">
    <location>
        <begin position="24"/>
        <end position="194"/>
    </location>
</feature>
<dbReference type="EMBL" id="CP037920">
    <property type="protein sequence ID" value="QDT97732.1"/>
    <property type="molecule type" value="Genomic_DNA"/>
</dbReference>
<evidence type="ECO:0000313" key="9">
    <source>
        <dbReference type="Proteomes" id="UP000318704"/>
    </source>
</evidence>
<dbReference type="PANTHER" id="PTHR11592">
    <property type="entry name" value="GLUTATHIONE PEROXIDASE"/>
    <property type="match status" value="1"/>
</dbReference>
<dbReference type="CDD" id="cd00340">
    <property type="entry name" value="GSH_Peroxidase"/>
    <property type="match status" value="1"/>
</dbReference>
<organism evidence="8 9">
    <name type="scientific">Gimesia aquarii</name>
    <dbReference type="NCBI Taxonomy" id="2527964"/>
    <lineage>
        <taxon>Bacteria</taxon>
        <taxon>Pseudomonadati</taxon>
        <taxon>Planctomycetota</taxon>
        <taxon>Planctomycetia</taxon>
        <taxon>Planctomycetales</taxon>
        <taxon>Planctomycetaceae</taxon>
        <taxon>Gimesia</taxon>
    </lineage>
</organism>
<dbReference type="RefSeq" id="WP_144986033.1">
    <property type="nucleotide sequence ID" value="NZ_CP037920.1"/>
</dbReference>
<evidence type="ECO:0000256" key="1">
    <source>
        <dbReference type="ARBA" id="ARBA00006926"/>
    </source>
</evidence>
<dbReference type="PIRSF" id="PIRSF000303">
    <property type="entry name" value="Glutathion_perox"/>
    <property type="match status" value="1"/>
</dbReference>
<dbReference type="PROSITE" id="PS51352">
    <property type="entry name" value="THIOREDOXIN_2"/>
    <property type="match status" value="1"/>
</dbReference>
<proteinExistence type="inferred from homology"/>
<keyword evidence="3 5" id="KW-0560">Oxidoreductase</keyword>
<dbReference type="GO" id="GO:0034599">
    <property type="term" value="P:cellular response to oxidative stress"/>
    <property type="evidence" value="ECO:0007669"/>
    <property type="project" value="TreeGrafter"/>
</dbReference>
<dbReference type="InterPro" id="IPR036249">
    <property type="entry name" value="Thioredoxin-like_sf"/>
</dbReference>
<evidence type="ECO:0000256" key="5">
    <source>
        <dbReference type="RuleBase" id="RU000499"/>
    </source>
</evidence>
<comment type="similarity">
    <text evidence="1 5">Belongs to the glutathione peroxidase family.</text>
</comment>
<dbReference type="Gene3D" id="3.40.30.10">
    <property type="entry name" value="Glutaredoxin"/>
    <property type="match status" value="1"/>
</dbReference>
<dbReference type="PROSITE" id="PS00763">
    <property type="entry name" value="GLUTATHIONE_PEROXID_2"/>
    <property type="match status" value="1"/>
</dbReference>
<dbReference type="FunFam" id="3.40.30.10:FF:000010">
    <property type="entry name" value="Glutathione peroxidase"/>
    <property type="match status" value="1"/>
</dbReference>
<dbReference type="AlphaFoldDB" id="A0A517VXK3"/>
<name>A0A517VXK3_9PLAN</name>
<dbReference type="Pfam" id="PF00255">
    <property type="entry name" value="GSHPx"/>
    <property type="match status" value="1"/>
</dbReference>
<protein>
    <recommendedName>
        <fullName evidence="5">Glutathione peroxidase</fullName>
    </recommendedName>
</protein>
<evidence type="ECO:0000259" key="7">
    <source>
        <dbReference type="PROSITE" id="PS51352"/>
    </source>
</evidence>
<evidence type="ECO:0000313" key="8">
    <source>
        <dbReference type="EMBL" id="QDT97732.1"/>
    </source>
</evidence>
<sequence length="194" mass="21524" precursor="true">MRSLKTTTILAGILAIAFSSSFAGETSKKPVPPILKHKLKSLDGKDVDLSKYQDKVLLIVNTASKCGATPQYKDLQALHEKYKDQGLVVLGFPCNQFGAQEPGTALQISEFCTKNYGVTFDMFSKIDVNGENADDLYKYLTSKKANPKTAGPVKWNFEKFLINRDGEIAARFRTRVNPQSKEVTKAVEAELKKK</sequence>
<dbReference type="PANTHER" id="PTHR11592:SF78">
    <property type="entry name" value="GLUTATHIONE PEROXIDASE"/>
    <property type="match status" value="1"/>
</dbReference>
<feature type="domain" description="Thioredoxin" evidence="7">
    <location>
        <begin position="28"/>
        <end position="192"/>
    </location>
</feature>
<keyword evidence="2 5" id="KW-0575">Peroxidase</keyword>